<dbReference type="EMBL" id="JACHLI010000043">
    <property type="protein sequence ID" value="MBB4867583.1"/>
    <property type="molecule type" value="Genomic_DNA"/>
</dbReference>
<accession>A0A7W7KSA1</accession>
<proteinExistence type="predicted"/>
<organism evidence="1 2">
    <name type="scientific">Pseudomonas nitroreducens</name>
    <dbReference type="NCBI Taxonomy" id="46680"/>
    <lineage>
        <taxon>Bacteria</taxon>
        <taxon>Pseudomonadati</taxon>
        <taxon>Pseudomonadota</taxon>
        <taxon>Gammaproteobacteria</taxon>
        <taxon>Pseudomonadales</taxon>
        <taxon>Pseudomonadaceae</taxon>
        <taxon>Pseudomonas</taxon>
    </lineage>
</organism>
<dbReference type="Proteomes" id="UP000566995">
    <property type="component" value="Unassembled WGS sequence"/>
</dbReference>
<dbReference type="AlphaFoldDB" id="A0A7W7KSA1"/>
<protein>
    <submittedName>
        <fullName evidence="1">Uncharacterized protein</fullName>
    </submittedName>
</protein>
<reference evidence="1 2" key="1">
    <citation type="submission" date="2020-08" db="EMBL/GenBank/DDBJ databases">
        <title>Functional genomics of gut bacteria from endangered species of beetles.</title>
        <authorList>
            <person name="Carlos-Shanley C."/>
        </authorList>
    </citation>
    <scope>NUCLEOTIDE SEQUENCE [LARGE SCALE GENOMIC DNA]</scope>
    <source>
        <strain evidence="1 2">S00179</strain>
    </source>
</reference>
<evidence type="ECO:0000313" key="2">
    <source>
        <dbReference type="Proteomes" id="UP000566995"/>
    </source>
</evidence>
<sequence>MQIIGAVFSALLGMAAAESSGSAAQGQSVMQQSMSAFNSLTSSGSSTGADVQDAYASSSSDSGYGSSVSSSAQAEPAALSGEQLASSFNPDRYSKGGSASGGACADDLSYLADKLPITNQAEVDQYRAGVLGTTMSDILAGIKREGISIDTAIQQSLLQAQANDRESKNAFTAASEVDAYGTSDEQFESAMKSGQLRLDPCDSGIRGPALCAAVVMKYGSIASRATAANLMCYKRTGKVSA</sequence>
<evidence type="ECO:0000313" key="1">
    <source>
        <dbReference type="EMBL" id="MBB4867583.1"/>
    </source>
</evidence>
<comment type="caution">
    <text evidence="1">The sequence shown here is derived from an EMBL/GenBank/DDBJ whole genome shotgun (WGS) entry which is preliminary data.</text>
</comment>
<gene>
    <name evidence="1" type="ORF">HNP46_006497</name>
</gene>
<dbReference type="RefSeq" id="WP_184597248.1">
    <property type="nucleotide sequence ID" value="NZ_JACHLI010000043.1"/>
</dbReference>
<name>A0A7W7KSA1_PSENT</name>